<dbReference type="PANTHER" id="PTHR43471">
    <property type="entry name" value="ABC TRANSPORTER PERMEASE"/>
    <property type="match status" value="1"/>
</dbReference>
<dbReference type="GO" id="GO:0140359">
    <property type="term" value="F:ABC-type transporter activity"/>
    <property type="evidence" value="ECO:0007669"/>
    <property type="project" value="InterPro"/>
</dbReference>
<name>A0A1I2JY10_9CLOT</name>
<dbReference type="eggNOG" id="COG1277">
    <property type="taxonomic scope" value="Bacteria"/>
</dbReference>
<feature type="transmembrane region" description="Helical" evidence="1">
    <location>
        <begin position="183"/>
        <end position="201"/>
    </location>
</feature>
<keyword evidence="1" id="KW-0812">Transmembrane</keyword>
<gene>
    <name evidence="2" type="ORF">DBY38_08495</name>
    <name evidence="3" type="ORF">SAMN04487885_10372</name>
</gene>
<dbReference type="STRING" id="1529.SAMN04487885_10372"/>
<organism evidence="3 4">
    <name type="scientific">Clostridium cadaveris</name>
    <dbReference type="NCBI Taxonomy" id="1529"/>
    <lineage>
        <taxon>Bacteria</taxon>
        <taxon>Bacillati</taxon>
        <taxon>Bacillota</taxon>
        <taxon>Clostridia</taxon>
        <taxon>Eubacteriales</taxon>
        <taxon>Clostridiaceae</taxon>
        <taxon>Clostridium</taxon>
    </lineage>
</organism>
<feature type="transmembrane region" description="Helical" evidence="1">
    <location>
        <begin position="158"/>
        <end position="176"/>
    </location>
</feature>
<sequence>MSSFLTFTKKELIESMRTYKVFILIIVMVILGIMSPIFAKITPDLLSSMNLAGIEISILDPTHIDSFSQFFKNITQMGLIAVVLLFSTSVCHERIKGSCILMLTKRLSRSSFILSKFFSMALLWTISYILSVVTTIYYTKHLFPYDNVENIYLSFSSLWLFVILILAISIFFSTLFSNSQYSAMIGSFAGWLSLNLTTYIPKFKDYSPALLSQENINLLVGKADIKNIYYAITITVLLILFFLLLSCFIFKKQEL</sequence>
<keyword evidence="1" id="KW-0472">Membrane</keyword>
<proteinExistence type="predicted"/>
<keyword evidence="4" id="KW-1185">Reference proteome</keyword>
<dbReference type="EMBL" id="QAMZ01000041">
    <property type="protein sequence ID" value="PWL53194.1"/>
    <property type="molecule type" value="Genomic_DNA"/>
</dbReference>
<feature type="transmembrane region" description="Helical" evidence="1">
    <location>
        <begin position="21"/>
        <end position="39"/>
    </location>
</feature>
<reference evidence="3 4" key="1">
    <citation type="submission" date="2016-10" db="EMBL/GenBank/DDBJ databases">
        <authorList>
            <person name="de Groot N.N."/>
        </authorList>
    </citation>
    <scope>NUCLEOTIDE SEQUENCE [LARGE SCALE GENOMIC DNA]</scope>
    <source>
        <strain evidence="3 4">NLAE-zl-G419</strain>
    </source>
</reference>
<dbReference type="GO" id="GO:0005886">
    <property type="term" value="C:plasma membrane"/>
    <property type="evidence" value="ECO:0007669"/>
    <property type="project" value="UniProtKB-SubCell"/>
</dbReference>
<feature type="transmembrane region" description="Helical" evidence="1">
    <location>
        <begin position="228"/>
        <end position="250"/>
    </location>
</feature>
<dbReference type="EMBL" id="FOOE01000003">
    <property type="protein sequence ID" value="SFF57646.1"/>
    <property type="molecule type" value="Genomic_DNA"/>
</dbReference>
<dbReference type="RefSeq" id="WP_027638577.1">
    <property type="nucleotide sequence ID" value="NZ_BAAACD010000003.1"/>
</dbReference>
<dbReference type="GeneID" id="90545353"/>
<reference evidence="2 5" key="2">
    <citation type="submission" date="2018-03" db="EMBL/GenBank/DDBJ databases">
        <title>The uncultured portion of the human microbiome is neutrally assembled.</title>
        <authorList>
            <person name="Jeraldo P."/>
            <person name="Boardman L."/>
            <person name="White B.A."/>
            <person name="Nelson H."/>
            <person name="Goldenfeld N."/>
            <person name="Chia N."/>
        </authorList>
    </citation>
    <scope>NUCLEOTIDE SEQUENCE [LARGE SCALE GENOMIC DNA]</scope>
    <source>
        <strain evidence="2">CIM:MAG 903</strain>
    </source>
</reference>
<dbReference type="OrthoDB" id="4187110at2"/>
<evidence type="ECO:0000313" key="4">
    <source>
        <dbReference type="Proteomes" id="UP000182135"/>
    </source>
</evidence>
<evidence type="ECO:0000313" key="2">
    <source>
        <dbReference type="EMBL" id="PWL53194.1"/>
    </source>
</evidence>
<keyword evidence="1" id="KW-1133">Transmembrane helix</keyword>
<feature type="transmembrane region" description="Helical" evidence="1">
    <location>
        <begin position="113"/>
        <end position="138"/>
    </location>
</feature>
<dbReference type="Proteomes" id="UP000246114">
    <property type="component" value="Unassembled WGS sequence"/>
</dbReference>
<accession>A0A1I2JY10</accession>
<feature type="transmembrane region" description="Helical" evidence="1">
    <location>
        <begin position="74"/>
        <end position="92"/>
    </location>
</feature>
<evidence type="ECO:0000256" key="1">
    <source>
        <dbReference type="SAM" id="Phobius"/>
    </source>
</evidence>
<protein>
    <submittedName>
        <fullName evidence="3">ABC-2 type transport system permease protein</fullName>
    </submittedName>
</protein>
<dbReference type="AlphaFoldDB" id="A0A1I2JY10"/>
<dbReference type="Proteomes" id="UP000182135">
    <property type="component" value="Unassembled WGS sequence"/>
</dbReference>
<evidence type="ECO:0000313" key="3">
    <source>
        <dbReference type="EMBL" id="SFF57646.1"/>
    </source>
</evidence>
<evidence type="ECO:0000313" key="5">
    <source>
        <dbReference type="Proteomes" id="UP000246114"/>
    </source>
</evidence>